<feature type="chain" id="PRO_5037207249" description="Rap1a immunity protein domain-containing protein" evidence="1">
    <location>
        <begin position="24"/>
        <end position="134"/>
    </location>
</feature>
<reference evidence="2" key="2">
    <citation type="submission" date="2020-09" db="EMBL/GenBank/DDBJ databases">
        <authorList>
            <person name="Sun Q."/>
            <person name="Kim S."/>
        </authorList>
    </citation>
    <scope>NUCLEOTIDE SEQUENCE</scope>
    <source>
        <strain evidence="2">KCTC 23310</strain>
    </source>
</reference>
<gene>
    <name evidence="2" type="ORF">GCM10007315_03730</name>
</gene>
<organism evidence="2 3">
    <name type="scientific">Neogemmobacter tilapiae</name>
    <dbReference type="NCBI Taxonomy" id="875041"/>
    <lineage>
        <taxon>Bacteria</taxon>
        <taxon>Pseudomonadati</taxon>
        <taxon>Pseudomonadota</taxon>
        <taxon>Alphaproteobacteria</taxon>
        <taxon>Rhodobacterales</taxon>
        <taxon>Paracoccaceae</taxon>
        <taxon>Neogemmobacter</taxon>
    </lineage>
</organism>
<evidence type="ECO:0000313" key="3">
    <source>
        <dbReference type="Proteomes" id="UP000638981"/>
    </source>
</evidence>
<sequence length="134" mass="14600">MARIIIAGILSAAVNIACLPAWAEGEPDKDERYNAETMLRLCQGKMKEDPDLQSMVCTFRLQGLMTVMIENCMSRADGYDPALILTASPAPSRGALKQAFVNYVEDHPAEWGDPWHIVAAKAASSAFPCEVEGQ</sequence>
<comment type="caution">
    <text evidence="2">The sequence shown here is derived from an EMBL/GenBank/DDBJ whole genome shotgun (WGS) entry which is preliminary data.</text>
</comment>
<name>A0A918TF21_9RHOB</name>
<dbReference type="Proteomes" id="UP000638981">
    <property type="component" value="Unassembled WGS sequence"/>
</dbReference>
<evidence type="ECO:0008006" key="4">
    <source>
        <dbReference type="Google" id="ProtNLM"/>
    </source>
</evidence>
<protein>
    <recommendedName>
        <fullName evidence="4">Rap1a immunity protein domain-containing protein</fullName>
    </recommendedName>
</protein>
<accession>A0A918TF21</accession>
<dbReference type="EMBL" id="BMYJ01000001">
    <property type="protein sequence ID" value="GHC45531.1"/>
    <property type="molecule type" value="Genomic_DNA"/>
</dbReference>
<reference evidence="2" key="1">
    <citation type="journal article" date="2014" name="Int. J. Syst. Evol. Microbiol.">
        <title>Complete genome sequence of Corynebacterium casei LMG S-19264T (=DSM 44701T), isolated from a smear-ripened cheese.</title>
        <authorList>
            <consortium name="US DOE Joint Genome Institute (JGI-PGF)"/>
            <person name="Walter F."/>
            <person name="Albersmeier A."/>
            <person name="Kalinowski J."/>
            <person name="Ruckert C."/>
        </authorList>
    </citation>
    <scope>NUCLEOTIDE SEQUENCE</scope>
    <source>
        <strain evidence="2">KCTC 23310</strain>
    </source>
</reference>
<dbReference type="AlphaFoldDB" id="A0A918TF21"/>
<evidence type="ECO:0000256" key="1">
    <source>
        <dbReference type="SAM" id="SignalP"/>
    </source>
</evidence>
<dbReference type="RefSeq" id="WP_189409810.1">
    <property type="nucleotide sequence ID" value="NZ_BMYJ01000001.1"/>
</dbReference>
<evidence type="ECO:0000313" key="2">
    <source>
        <dbReference type="EMBL" id="GHC45531.1"/>
    </source>
</evidence>
<proteinExistence type="predicted"/>
<keyword evidence="1" id="KW-0732">Signal</keyword>
<keyword evidence="3" id="KW-1185">Reference proteome</keyword>
<feature type="signal peptide" evidence="1">
    <location>
        <begin position="1"/>
        <end position="23"/>
    </location>
</feature>